<dbReference type="Proteomes" id="UP000794436">
    <property type="component" value="Unassembled WGS sequence"/>
</dbReference>
<reference evidence="2" key="1">
    <citation type="submission" date="2019-03" db="EMBL/GenBank/DDBJ databases">
        <title>Long read genome sequence of the mycoparasitic Pythium oligandrum ATCC 38472 isolated from sugarbeet rhizosphere.</title>
        <authorList>
            <person name="Gaulin E."/>
        </authorList>
    </citation>
    <scope>NUCLEOTIDE SEQUENCE</scope>
    <source>
        <strain evidence="2">ATCC 38472_TT</strain>
    </source>
</reference>
<comment type="caution">
    <text evidence="2">The sequence shown here is derived from an EMBL/GenBank/DDBJ whole genome shotgun (WGS) entry which is preliminary data.</text>
</comment>
<evidence type="ECO:0000313" key="3">
    <source>
        <dbReference type="Proteomes" id="UP000794436"/>
    </source>
</evidence>
<keyword evidence="3" id="KW-1185">Reference proteome</keyword>
<organism evidence="2 3">
    <name type="scientific">Pythium oligandrum</name>
    <name type="common">Mycoparasitic fungus</name>
    <dbReference type="NCBI Taxonomy" id="41045"/>
    <lineage>
        <taxon>Eukaryota</taxon>
        <taxon>Sar</taxon>
        <taxon>Stramenopiles</taxon>
        <taxon>Oomycota</taxon>
        <taxon>Peronosporomycetes</taxon>
        <taxon>Pythiales</taxon>
        <taxon>Pythiaceae</taxon>
        <taxon>Pythium</taxon>
    </lineage>
</organism>
<dbReference type="OrthoDB" id="126858at2759"/>
<accession>A0A8K1FG39</accession>
<dbReference type="EMBL" id="SPLM01000112">
    <property type="protein sequence ID" value="TMW58307.1"/>
    <property type="molecule type" value="Genomic_DNA"/>
</dbReference>
<dbReference type="AlphaFoldDB" id="A0A8K1FG39"/>
<evidence type="ECO:0000313" key="2">
    <source>
        <dbReference type="EMBL" id="TMW58307.1"/>
    </source>
</evidence>
<evidence type="ECO:0000256" key="1">
    <source>
        <dbReference type="SAM" id="MobiDB-lite"/>
    </source>
</evidence>
<sequence>MTTIHAYSQYDRVVAVSREIEQLQRLEQWARRFVDFQLQWLACSERIVDTDAALRLWNRLHDVLARVLASSDPQQQLSVFQDELPKCVSKATRLAALTSSVSSSLLQDTLDPALYPERVKRTHQWVPSIVADVYKDVEDEFASGRSSEALTLALRRVMTVIRDQNPYNVFQVLYRPPPEVTQSLWRLRDSSQVRAIAAVVHAYVRSLEHLHRWMKHPTNDFWGPLHSLVYHTRRCTVVFHHVMLALYAVAMGRLDPTFSLRDFHKQIDDGIQALDSHDLKTELYGLAPELKSAADPVVRETYRYCPEWLVFVDKWRWEHKVVEYGFASTGTTSDRVAHEYEVNPHNWRDAKVWHKIKRCLKAAIHTWWSSDLGTARFREWSFQELGAFEHKMKNHFRGIINMFYKQNLAKWTQQRYQYSRARQLQELQIMRPPIPVVLDPPRTQDHKIEQPQQIKPSTARFRGPTQLRRRQQPPSNGLATDSLRENLVTLRQSQLQDMAEITEDAIFRWTDDEIDAHEQEKQRIFDLQTSLLALQDVVKLPGLLHPPTADQSLDPVECTGKDTSAQSVLNGWRRVRSISKQVMVGEKRSHFMVQRRC</sequence>
<name>A0A8K1FG39_PYTOL</name>
<proteinExistence type="predicted"/>
<protein>
    <submittedName>
        <fullName evidence="2">Uncharacterized protein</fullName>
    </submittedName>
</protein>
<feature type="region of interest" description="Disordered" evidence="1">
    <location>
        <begin position="440"/>
        <end position="482"/>
    </location>
</feature>
<gene>
    <name evidence="2" type="ORF">Poli38472_011895</name>
</gene>